<dbReference type="InterPro" id="IPR036388">
    <property type="entry name" value="WH-like_DNA-bd_sf"/>
</dbReference>
<protein>
    <recommendedName>
        <fullName evidence="7">ESCRT-II complex subunit VPS25</fullName>
    </recommendedName>
</protein>
<dbReference type="Pfam" id="PF05871">
    <property type="entry name" value="ESCRT-II"/>
    <property type="match status" value="1"/>
</dbReference>
<keyword evidence="6" id="KW-1185">Reference proteome</keyword>
<dbReference type="InterPro" id="IPR036390">
    <property type="entry name" value="WH_DNA-bd_sf"/>
</dbReference>
<reference evidence="5" key="1">
    <citation type="submission" date="2013-04" db="EMBL/GenBank/DDBJ databases">
        <title>The Genome Sequence of Fonticula alba ATCC 38817.</title>
        <authorList>
            <consortium name="The Broad Institute Genomics Platform"/>
            <person name="Russ C."/>
            <person name="Cuomo C."/>
            <person name="Burger G."/>
            <person name="Gray M.W."/>
            <person name="Holland P.W.H."/>
            <person name="King N."/>
            <person name="Lang F.B.F."/>
            <person name="Roger A.J."/>
            <person name="Ruiz-Trillo I."/>
            <person name="Brown M."/>
            <person name="Walker B."/>
            <person name="Young S."/>
            <person name="Zeng Q."/>
            <person name="Gargeya S."/>
            <person name="Fitzgerald M."/>
            <person name="Haas B."/>
            <person name="Abouelleil A."/>
            <person name="Allen A.W."/>
            <person name="Alvarado L."/>
            <person name="Arachchi H.M."/>
            <person name="Berlin A.M."/>
            <person name="Chapman S.B."/>
            <person name="Gainer-Dewar J."/>
            <person name="Goldberg J."/>
            <person name="Griggs A."/>
            <person name="Gujja S."/>
            <person name="Hansen M."/>
            <person name="Howarth C."/>
            <person name="Imamovic A."/>
            <person name="Ireland A."/>
            <person name="Larimer J."/>
            <person name="McCowan C."/>
            <person name="Murphy C."/>
            <person name="Pearson M."/>
            <person name="Poon T.W."/>
            <person name="Priest M."/>
            <person name="Roberts A."/>
            <person name="Saif S."/>
            <person name="Shea T."/>
            <person name="Sisk P."/>
            <person name="Sykes S."/>
            <person name="Wortman J."/>
            <person name="Nusbaum C."/>
            <person name="Birren B."/>
        </authorList>
    </citation>
    <scope>NUCLEOTIDE SEQUENCE [LARGE SCALE GENOMIC DNA]</scope>
    <source>
        <strain evidence="5">ATCC 38817</strain>
    </source>
</reference>
<dbReference type="Gene3D" id="1.10.10.570">
    <property type="entry name" value="Winged helix' DNA-binding domain. Chain C. Domain 1"/>
    <property type="match status" value="1"/>
</dbReference>
<evidence type="ECO:0000256" key="4">
    <source>
        <dbReference type="SAM" id="MobiDB-lite"/>
    </source>
</evidence>
<comment type="similarity">
    <text evidence="1">Belongs to the VPS25 family.</text>
</comment>
<sequence length="228" mass="24894">MMAKPAAAPGAESADFPAIYNFPPFFTLQPNQDTRSRQLDTWTQLILSHTAPASGTVGSLKQRLATADLFNARDVPFVNSNIGRKISPELGRAILDHMLERGNAIPCPSATMVPAPAGAKQQAGTRATSSPSSPGNSGTFSGTFYSHLLILHRSAFEWADLIERYAAEVGLRDTVLTLEEFLLGRETEDQPFHGMDRTFFKTVVAPELGRRNRVILFGSDDEEGLKFV</sequence>
<accession>A0A058ZCP3</accession>
<dbReference type="eggNOG" id="KOG4068">
    <property type="taxonomic scope" value="Eukaryota"/>
</dbReference>
<dbReference type="SUPFAM" id="SSF46785">
    <property type="entry name" value="Winged helix' DNA-binding domain"/>
    <property type="match status" value="2"/>
</dbReference>
<dbReference type="GO" id="GO:0000814">
    <property type="term" value="C:ESCRT II complex"/>
    <property type="evidence" value="ECO:0007669"/>
    <property type="project" value="InterPro"/>
</dbReference>
<dbReference type="GO" id="GO:0042803">
    <property type="term" value="F:protein homodimerization activity"/>
    <property type="evidence" value="ECO:0007669"/>
    <property type="project" value="TreeGrafter"/>
</dbReference>
<gene>
    <name evidence="5" type="ORF">H696_02158</name>
</gene>
<organism evidence="5">
    <name type="scientific">Fonticula alba</name>
    <name type="common">Slime mold</name>
    <dbReference type="NCBI Taxonomy" id="691883"/>
    <lineage>
        <taxon>Eukaryota</taxon>
        <taxon>Rotosphaerida</taxon>
        <taxon>Fonticulaceae</taxon>
        <taxon>Fonticula</taxon>
    </lineage>
</organism>
<dbReference type="InterPro" id="IPR014041">
    <property type="entry name" value="ESCRT-II_cplx_Vps25-sub_N"/>
</dbReference>
<dbReference type="PANTHER" id="PTHR13149:SF0">
    <property type="entry name" value="VACUOLAR PROTEIN-SORTING-ASSOCIATED PROTEIN 25"/>
    <property type="match status" value="1"/>
</dbReference>
<evidence type="ECO:0000256" key="2">
    <source>
        <dbReference type="ARBA" id="ARBA00022448"/>
    </source>
</evidence>
<dbReference type="EMBL" id="KB932203">
    <property type="protein sequence ID" value="KCV71207.1"/>
    <property type="molecule type" value="Genomic_DNA"/>
</dbReference>
<dbReference type="STRING" id="691883.A0A058ZCP3"/>
<evidence type="ECO:0000256" key="3">
    <source>
        <dbReference type="ARBA" id="ARBA00022927"/>
    </source>
</evidence>
<evidence type="ECO:0000313" key="5">
    <source>
        <dbReference type="EMBL" id="KCV71207.1"/>
    </source>
</evidence>
<dbReference type="PANTHER" id="PTHR13149">
    <property type="entry name" value="VACUOLAR PROTEIN SORTING-ASSOCIATED PROTEIN VPS25"/>
    <property type="match status" value="1"/>
</dbReference>
<keyword evidence="3" id="KW-0653">Protein transport</keyword>
<dbReference type="AlphaFoldDB" id="A0A058ZCP3"/>
<proteinExistence type="inferred from homology"/>
<dbReference type="Gene3D" id="1.10.10.10">
    <property type="entry name" value="Winged helix-like DNA-binding domain superfamily/Winged helix DNA-binding domain"/>
    <property type="match status" value="1"/>
</dbReference>
<dbReference type="GO" id="GO:0005198">
    <property type="term" value="F:structural molecule activity"/>
    <property type="evidence" value="ECO:0007669"/>
    <property type="project" value="TreeGrafter"/>
</dbReference>
<keyword evidence="2" id="KW-0813">Transport</keyword>
<dbReference type="GO" id="GO:0043328">
    <property type="term" value="P:protein transport to vacuole involved in ubiquitin-dependent protein catabolic process via the multivesicular body sorting pathway"/>
    <property type="evidence" value="ECO:0007669"/>
    <property type="project" value="TreeGrafter"/>
</dbReference>
<dbReference type="Proteomes" id="UP000030693">
    <property type="component" value="Unassembled WGS sequence"/>
</dbReference>
<dbReference type="InterPro" id="IPR008570">
    <property type="entry name" value="ESCRT-II_cplx_Vps25-sub"/>
</dbReference>
<dbReference type="OrthoDB" id="245150at2759"/>
<name>A0A058ZCP3_FONAL</name>
<evidence type="ECO:0008006" key="7">
    <source>
        <dbReference type="Google" id="ProtNLM"/>
    </source>
</evidence>
<evidence type="ECO:0000256" key="1">
    <source>
        <dbReference type="ARBA" id="ARBA00009674"/>
    </source>
</evidence>
<evidence type="ECO:0000313" key="6">
    <source>
        <dbReference type="Proteomes" id="UP000030693"/>
    </source>
</evidence>
<dbReference type="RefSeq" id="XP_009494330.1">
    <property type="nucleotide sequence ID" value="XM_009496055.1"/>
</dbReference>
<dbReference type="GeneID" id="20526883"/>
<feature type="region of interest" description="Disordered" evidence="4">
    <location>
        <begin position="112"/>
        <end position="136"/>
    </location>
</feature>